<feature type="transmembrane region" description="Helical" evidence="1">
    <location>
        <begin position="126"/>
        <end position="142"/>
    </location>
</feature>
<organism evidence="2 3">
    <name type="scientific">Jeotgalibacillus terrae</name>
    <dbReference type="NCBI Taxonomy" id="587735"/>
    <lineage>
        <taxon>Bacteria</taxon>
        <taxon>Bacillati</taxon>
        <taxon>Bacillota</taxon>
        <taxon>Bacilli</taxon>
        <taxon>Bacillales</taxon>
        <taxon>Caryophanaceae</taxon>
        <taxon>Jeotgalibacillus</taxon>
    </lineage>
</organism>
<evidence type="ECO:0000313" key="2">
    <source>
        <dbReference type="EMBL" id="MFD2911796.1"/>
    </source>
</evidence>
<sequence length="168" mass="18849">MKILPAIIISIVVTLSLIAFPLFFIFSQVTHEDGQIDRAEAGGYQLSIIQDQQERAFQWTVSNGEQTLKMNETNLNENDLLNYRDAVYEMDGAFSTAMISGAYILIALIVSLVFFIRNKQERRSPLILIIGVMVGIAVYTLASNTMQYQNALQDASYYFFRLSQGAGS</sequence>
<gene>
    <name evidence="2" type="ORF">ACFS5P_07900</name>
</gene>
<name>A0ABW5ZI63_9BACL</name>
<keyword evidence="1" id="KW-0812">Transmembrane</keyword>
<protein>
    <submittedName>
        <fullName evidence="2">Uncharacterized protein</fullName>
    </submittedName>
</protein>
<dbReference type="Proteomes" id="UP001597561">
    <property type="component" value="Unassembled WGS sequence"/>
</dbReference>
<accession>A0ABW5ZI63</accession>
<dbReference type="RefSeq" id="WP_204729553.1">
    <property type="nucleotide sequence ID" value="NZ_JAFBDK010000008.1"/>
</dbReference>
<comment type="caution">
    <text evidence="2">The sequence shown here is derived from an EMBL/GenBank/DDBJ whole genome shotgun (WGS) entry which is preliminary data.</text>
</comment>
<reference evidence="3" key="1">
    <citation type="journal article" date="2019" name="Int. J. Syst. Evol. Microbiol.">
        <title>The Global Catalogue of Microorganisms (GCM) 10K type strain sequencing project: providing services to taxonomists for standard genome sequencing and annotation.</title>
        <authorList>
            <consortium name="The Broad Institute Genomics Platform"/>
            <consortium name="The Broad Institute Genome Sequencing Center for Infectious Disease"/>
            <person name="Wu L."/>
            <person name="Ma J."/>
        </authorList>
    </citation>
    <scope>NUCLEOTIDE SEQUENCE [LARGE SCALE GENOMIC DNA]</scope>
    <source>
        <strain evidence="3">KCTC 13528</strain>
    </source>
</reference>
<evidence type="ECO:0000256" key="1">
    <source>
        <dbReference type="SAM" id="Phobius"/>
    </source>
</evidence>
<evidence type="ECO:0000313" key="3">
    <source>
        <dbReference type="Proteomes" id="UP001597561"/>
    </source>
</evidence>
<keyword evidence="3" id="KW-1185">Reference proteome</keyword>
<proteinExistence type="predicted"/>
<feature type="transmembrane region" description="Helical" evidence="1">
    <location>
        <begin position="7"/>
        <end position="26"/>
    </location>
</feature>
<dbReference type="EMBL" id="JBHUPG010000012">
    <property type="protein sequence ID" value="MFD2911796.1"/>
    <property type="molecule type" value="Genomic_DNA"/>
</dbReference>
<keyword evidence="1" id="KW-1133">Transmembrane helix</keyword>
<feature type="transmembrane region" description="Helical" evidence="1">
    <location>
        <begin position="93"/>
        <end position="114"/>
    </location>
</feature>
<keyword evidence="1" id="KW-0472">Membrane</keyword>